<dbReference type="RefSeq" id="WP_405386182.1">
    <property type="nucleotide sequence ID" value="NZ_JBJGEB010000006.1"/>
</dbReference>
<dbReference type="InterPro" id="IPR007833">
    <property type="entry name" value="Capsule_polysaccharide_synth"/>
</dbReference>
<proteinExistence type="predicted"/>
<name>A0ABW8Q5S3_9NEIS</name>
<dbReference type="CDD" id="cd16441">
    <property type="entry name" value="beta_Kdo_transferase_KpsS"/>
    <property type="match status" value="1"/>
</dbReference>
<evidence type="ECO:0000313" key="2">
    <source>
        <dbReference type="Proteomes" id="UP001621964"/>
    </source>
</evidence>
<dbReference type="EMBL" id="JBJGEB010000006">
    <property type="protein sequence ID" value="MFK7642288.1"/>
    <property type="molecule type" value="Genomic_DNA"/>
</dbReference>
<protein>
    <submittedName>
        <fullName evidence="1">Capsule biosynthesis protein</fullName>
    </submittedName>
</protein>
<organism evidence="1 2">
    <name type="scientific">Neisseria oralis</name>
    <dbReference type="NCBI Taxonomy" id="1107316"/>
    <lineage>
        <taxon>Bacteria</taxon>
        <taxon>Pseudomonadati</taxon>
        <taxon>Pseudomonadota</taxon>
        <taxon>Betaproteobacteria</taxon>
        <taxon>Neisseriales</taxon>
        <taxon>Neisseriaceae</taxon>
        <taxon>Neisseria</taxon>
    </lineage>
</organism>
<accession>A0ABW8Q5S3</accession>
<sequence>MNQPIKSNLHELIDTADNILLLQGPVGDFFRHFSEWLSNEHGKTVHKLNFNGGDDWFYPQTIPHTSSYRGSYDDFSTYLAGYIARHRIQAVVCFGDTRPYHILARTVAERENITFWAFEEGYLRPYFITLEKSGVNAYSPLPRDAGFFMEAYPRLPQQQYREPPAVPCGFMPVAKTAMRYYYQSNLKRKHYPNYIHHRPVQLGHYIKLWTMSACKRLNYWLEDRFMARHVKAGKYGRFFIVPLQVFNDSQVRVHCDFSSVRSFLLHVLTSFATHAPSDTHLIVKHHPMDRGFIDYEKDIRAFVKKHPSLKGRITYVHDVPLPVFLRSGAGMVTLNSTSGLSALIHNMPVKTLGRAHYDIPGLTDQAPLAEFWHNPTAPDKDIFHAYRMYHINVTQINGSFYSQVNFPKISSKKPAILMRPSETVYVKCSAAALPAARETYSDKHDSFGKTKWHL</sequence>
<dbReference type="Proteomes" id="UP001621964">
    <property type="component" value="Unassembled WGS sequence"/>
</dbReference>
<keyword evidence="2" id="KW-1185">Reference proteome</keyword>
<comment type="caution">
    <text evidence="1">The sequence shown here is derived from an EMBL/GenBank/DDBJ whole genome shotgun (WGS) entry which is preliminary data.</text>
</comment>
<evidence type="ECO:0000313" key="1">
    <source>
        <dbReference type="EMBL" id="MFK7642288.1"/>
    </source>
</evidence>
<reference evidence="1 2" key="1">
    <citation type="submission" date="2024-11" db="EMBL/GenBank/DDBJ databases">
        <authorList>
            <person name="Mikucki A.G."/>
            <person name="Kahler C.M."/>
        </authorList>
    </citation>
    <scope>NUCLEOTIDE SEQUENCE [LARGE SCALE GENOMIC DNA]</scope>
    <source>
        <strain evidence="1 2">EXNM717</strain>
    </source>
</reference>
<gene>
    <name evidence="1" type="ORF">ACI43T_07215</name>
</gene>
<dbReference type="Pfam" id="PF05159">
    <property type="entry name" value="Capsule_synth"/>
    <property type="match status" value="1"/>
</dbReference>